<name>A0A927BWJ8_9BACL</name>
<keyword evidence="3 6" id="KW-0812">Transmembrane</keyword>
<feature type="transmembrane region" description="Helical" evidence="6">
    <location>
        <begin position="219"/>
        <end position="244"/>
    </location>
</feature>
<comment type="caution">
    <text evidence="8">The sequence shown here is derived from an EMBL/GenBank/DDBJ whole genome shotgun (WGS) entry which is preliminary data.</text>
</comment>
<dbReference type="InterPro" id="IPR035906">
    <property type="entry name" value="MetI-like_sf"/>
</dbReference>
<dbReference type="GO" id="GO:0055085">
    <property type="term" value="P:transmembrane transport"/>
    <property type="evidence" value="ECO:0007669"/>
    <property type="project" value="InterPro"/>
</dbReference>
<dbReference type="SUPFAM" id="SSF161098">
    <property type="entry name" value="MetI-like"/>
    <property type="match status" value="1"/>
</dbReference>
<dbReference type="AlphaFoldDB" id="A0A927BWJ8"/>
<sequence length="312" mass="35610">MQTQPLPKVSRRKAAQKEWKRNYDLYLLLIPGIVFFLIFRYIPMGGYIIAFKDYNIFQGLWASEWAGLQYFKEMVELPNFWPIIRNTLLLNLWSLLFGFPAPIILALMLNELRARYFKRFTQSLLYVPHFMSWIILGGIVYNVLSPENGVVNHLLRAVGLSDIYFMIDDFWWTASYVFSGIWQSAGWGTILYLAAMTAIDPALYESAEMDGAGRFNKMWFITIPGIAPTILILLIINIGNLTTIGFEHIFALQNPIVLDISQVISTFIYSYGIVQGNYSITTAVDTVQSLVNLVLILGANYTVRRAGGQGLW</sequence>
<evidence type="ECO:0000256" key="5">
    <source>
        <dbReference type="ARBA" id="ARBA00023136"/>
    </source>
</evidence>
<evidence type="ECO:0000313" key="8">
    <source>
        <dbReference type="EMBL" id="MBD2847055.1"/>
    </source>
</evidence>
<comment type="subcellular location">
    <subcellularLocation>
        <location evidence="6">Cell membrane</location>
        <topology evidence="6">Multi-pass membrane protein</topology>
    </subcellularLocation>
    <subcellularLocation>
        <location evidence="1">Membrane</location>
        <topology evidence="1">Multi-pass membrane protein</topology>
    </subcellularLocation>
</comment>
<keyword evidence="2 6" id="KW-0813">Transport</keyword>
<feature type="transmembrane region" description="Helical" evidence="6">
    <location>
        <begin position="124"/>
        <end position="144"/>
    </location>
</feature>
<dbReference type="Pfam" id="PF00528">
    <property type="entry name" value="BPD_transp_1"/>
    <property type="match status" value="1"/>
</dbReference>
<feature type="transmembrane region" description="Helical" evidence="6">
    <location>
        <begin position="88"/>
        <end position="112"/>
    </location>
</feature>
<proteinExistence type="inferred from homology"/>
<evidence type="ECO:0000256" key="1">
    <source>
        <dbReference type="ARBA" id="ARBA00004141"/>
    </source>
</evidence>
<feature type="domain" description="ABC transmembrane type-1" evidence="7">
    <location>
        <begin position="84"/>
        <end position="299"/>
    </location>
</feature>
<evidence type="ECO:0000256" key="2">
    <source>
        <dbReference type="ARBA" id="ARBA00022448"/>
    </source>
</evidence>
<dbReference type="EMBL" id="JACXIZ010000032">
    <property type="protein sequence ID" value="MBD2847055.1"/>
    <property type="molecule type" value="Genomic_DNA"/>
</dbReference>
<accession>A0A927BWJ8</accession>
<evidence type="ECO:0000256" key="3">
    <source>
        <dbReference type="ARBA" id="ARBA00022692"/>
    </source>
</evidence>
<dbReference type="PANTHER" id="PTHR43496:SF1">
    <property type="entry name" value="POLYGALACTURONAN_RHAMNOGALACTURONAN TRANSPORT SYSTEM PERMEASE PROTEIN YTEP"/>
    <property type="match status" value="1"/>
</dbReference>
<feature type="transmembrane region" description="Helical" evidence="6">
    <location>
        <begin position="256"/>
        <end position="274"/>
    </location>
</feature>
<keyword evidence="4 6" id="KW-1133">Transmembrane helix</keyword>
<reference evidence="8" key="1">
    <citation type="submission" date="2020-09" db="EMBL/GenBank/DDBJ databases">
        <title>A novel bacterium of genus Paenibacillus, isolated from South China Sea.</title>
        <authorList>
            <person name="Huang H."/>
            <person name="Mo K."/>
            <person name="Hu Y."/>
        </authorList>
    </citation>
    <scope>NUCLEOTIDE SEQUENCE</scope>
    <source>
        <strain evidence="8">IB182496</strain>
    </source>
</reference>
<evidence type="ECO:0000256" key="6">
    <source>
        <dbReference type="RuleBase" id="RU363032"/>
    </source>
</evidence>
<comment type="similarity">
    <text evidence="6">Belongs to the binding-protein-dependent transport system permease family.</text>
</comment>
<dbReference type="PROSITE" id="PS50928">
    <property type="entry name" value="ABC_TM1"/>
    <property type="match status" value="1"/>
</dbReference>
<keyword evidence="5 6" id="KW-0472">Membrane</keyword>
<evidence type="ECO:0000313" key="9">
    <source>
        <dbReference type="Proteomes" id="UP000621560"/>
    </source>
</evidence>
<feature type="transmembrane region" description="Helical" evidence="6">
    <location>
        <begin position="21"/>
        <end position="42"/>
    </location>
</feature>
<dbReference type="Proteomes" id="UP000621560">
    <property type="component" value="Unassembled WGS sequence"/>
</dbReference>
<evidence type="ECO:0000259" key="7">
    <source>
        <dbReference type="PROSITE" id="PS50928"/>
    </source>
</evidence>
<feature type="transmembrane region" description="Helical" evidence="6">
    <location>
        <begin position="174"/>
        <end position="199"/>
    </location>
</feature>
<evidence type="ECO:0000256" key="4">
    <source>
        <dbReference type="ARBA" id="ARBA00022989"/>
    </source>
</evidence>
<organism evidence="8 9">
    <name type="scientific">Paenibacillus sabuli</name>
    <dbReference type="NCBI Taxonomy" id="2772509"/>
    <lineage>
        <taxon>Bacteria</taxon>
        <taxon>Bacillati</taxon>
        <taxon>Bacillota</taxon>
        <taxon>Bacilli</taxon>
        <taxon>Bacillales</taxon>
        <taxon>Paenibacillaceae</taxon>
        <taxon>Paenibacillus</taxon>
    </lineage>
</organism>
<gene>
    <name evidence="8" type="ORF">IDH44_17800</name>
</gene>
<dbReference type="PANTHER" id="PTHR43496">
    <property type="entry name" value="PROTEIN LPLB"/>
    <property type="match status" value="1"/>
</dbReference>
<dbReference type="InterPro" id="IPR000515">
    <property type="entry name" value="MetI-like"/>
</dbReference>
<protein>
    <submittedName>
        <fullName evidence="8">Sugar ABC transporter permease</fullName>
    </submittedName>
</protein>
<dbReference type="Gene3D" id="1.10.3720.10">
    <property type="entry name" value="MetI-like"/>
    <property type="match status" value="1"/>
</dbReference>
<dbReference type="GO" id="GO:0005886">
    <property type="term" value="C:plasma membrane"/>
    <property type="evidence" value="ECO:0007669"/>
    <property type="project" value="UniProtKB-SubCell"/>
</dbReference>
<keyword evidence="9" id="KW-1185">Reference proteome</keyword>